<dbReference type="Proteomes" id="UP001374579">
    <property type="component" value="Unassembled WGS sequence"/>
</dbReference>
<gene>
    <name evidence="5" type="ORF">V1264_008234</name>
</gene>
<dbReference type="Pfam" id="PF16028">
    <property type="entry name" value="SLC3A2_N"/>
    <property type="match status" value="1"/>
</dbReference>
<evidence type="ECO:0000256" key="1">
    <source>
        <dbReference type="ARBA" id="ARBA00023180"/>
    </source>
</evidence>
<keyword evidence="3" id="KW-0472">Membrane</keyword>
<organism evidence="5 6">
    <name type="scientific">Littorina saxatilis</name>
    <dbReference type="NCBI Taxonomy" id="31220"/>
    <lineage>
        <taxon>Eukaryota</taxon>
        <taxon>Metazoa</taxon>
        <taxon>Spiralia</taxon>
        <taxon>Lophotrochozoa</taxon>
        <taxon>Mollusca</taxon>
        <taxon>Gastropoda</taxon>
        <taxon>Caenogastropoda</taxon>
        <taxon>Littorinimorpha</taxon>
        <taxon>Littorinoidea</taxon>
        <taxon>Littorinidae</taxon>
        <taxon>Littorina</taxon>
    </lineage>
</organism>
<keyword evidence="6" id="KW-1185">Reference proteome</keyword>
<dbReference type="PANTHER" id="PTHR10357:SF179">
    <property type="entry name" value="NEUTRAL AND BASIC AMINO ACID TRANSPORT PROTEIN RBAT"/>
    <property type="match status" value="1"/>
</dbReference>
<dbReference type="GO" id="GO:0005975">
    <property type="term" value="P:carbohydrate metabolic process"/>
    <property type="evidence" value="ECO:0007669"/>
    <property type="project" value="InterPro"/>
</dbReference>
<proteinExistence type="predicted"/>
<protein>
    <recommendedName>
        <fullName evidence="4">Glycosyl hydrolase family 13 catalytic domain-containing protein</fullName>
    </recommendedName>
</protein>
<sequence>MTGERKGSSPKLLPSRHKDSTVGFRLPEGTGLRDRRKSSVSALNRDNDQPYRGMGKEDLLRHSGKPFWRRLRYICMSVVMVGWLALIITVVALVLVYPRCRTPPHQSWWKKAVVYRIYVRSFQDHDGDGIGDLEGIKSQLRYLNEIGINTISLSPIYPTSPNSNSDTEIIDHVNIAQEYGNIAQFVSLVNASHAWGINVVMDFIPNHTGLDHPWFKESRNSTPHKPNIKRNYYVWEDGLGSNSLKPPNNWRSVYNEEAWTFDFTRNKYYLHQFAKTQPDLNLRSSEVKDDLKDILKFWMSLGVDGFYIRDSGFLFEDYDIRNSELLSNESDPSLYSSYDHTYTYGRSDIHDMFARWRAFLDEYGNLTGRYRLLYADRTGEIENIMDYYGHFNRDGVNFPLNSFCLELDESTNGQRAASMVRQWINSMPPARWANWLGGTDKSKRMADRLGDELIRPFLTLIMLLPGTPVLYYGDEIGMRGIYVANDTEEDMGQFNLSMRSPMQWDNTSHAGFCKCTKGTPWMLPNTQYMTVNVESQRADSRSVFQLFTNLTSLRTDYSSFHFGDYNEAVVDDDVFSFVRDFDGQKGFLVALNFANTSATRSYHGTYYTIPSEATVALRTGSDVPYTKGDKVSTSGVYLGPHQGVVLSWDYVAKEL</sequence>
<dbReference type="InterPro" id="IPR045857">
    <property type="entry name" value="O16G_dom_2"/>
</dbReference>
<dbReference type="FunFam" id="3.90.400.10:FF:000001">
    <property type="entry name" value="Maltase A3, isoform A"/>
    <property type="match status" value="1"/>
</dbReference>
<keyword evidence="3" id="KW-0812">Transmembrane</keyword>
<dbReference type="InterPro" id="IPR017853">
    <property type="entry name" value="GH"/>
</dbReference>
<feature type="domain" description="Glycosyl hydrolase family 13 catalytic" evidence="4">
    <location>
        <begin position="116"/>
        <end position="511"/>
    </location>
</feature>
<evidence type="ECO:0000313" key="6">
    <source>
        <dbReference type="Proteomes" id="UP001374579"/>
    </source>
</evidence>
<keyword evidence="3" id="KW-1133">Transmembrane helix</keyword>
<dbReference type="InterPro" id="IPR006047">
    <property type="entry name" value="GH13_cat_dom"/>
</dbReference>
<dbReference type="Gene3D" id="2.60.40.1180">
    <property type="entry name" value="Golgi alpha-mannosidase II"/>
    <property type="match status" value="1"/>
</dbReference>
<dbReference type="Gene3D" id="3.90.400.10">
    <property type="entry name" value="Oligo-1,6-glucosidase, Domain 2"/>
    <property type="match status" value="1"/>
</dbReference>
<dbReference type="AlphaFoldDB" id="A0AAN9ASS8"/>
<dbReference type="SUPFAM" id="SSF51445">
    <property type="entry name" value="(Trans)glycosidases"/>
    <property type="match status" value="1"/>
</dbReference>
<name>A0AAN9ASS8_9CAEN</name>
<reference evidence="5 6" key="1">
    <citation type="submission" date="2024-02" db="EMBL/GenBank/DDBJ databases">
        <title>Chromosome-scale genome assembly of the rough periwinkle Littorina saxatilis.</title>
        <authorList>
            <person name="De Jode A."/>
            <person name="Faria R."/>
            <person name="Formenti G."/>
            <person name="Sims Y."/>
            <person name="Smith T.P."/>
            <person name="Tracey A."/>
            <person name="Wood J.M.D."/>
            <person name="Zagrodzka Z.B."/>
            <person name="Johannesson K."/>
            <person name="Butlin R.K."/>
            <person name="Leder E.H."/>
        </authorList>
    </citation>
    <scope>NUCLEOTIDE SEQUENCE [LARGE SCALE GENOMIC DNA]</scope>
    <source>
        <strain evidence="5">Snail1</strain>
        <tissue evidence="5">Muscle</tissue>
    </source>
</reference>
<keyword evidence="1" id="KW-0325">Glycoprotein</keyword>
<evidence type="ECO:0000313" key="5">
    <source>
        <dbReference type="EMBL" id="KAK7092497.1"/>
    </source>
</evidence>
<evidence type="ECO:0000256" key="2">
    <source>
        <dbReference type="SAM" id="MobiDB-lite"/>
    </source>
</evidence>
<evidence type="ECO:0000256" key="3">
    <source>
        <dbReference type="SAM" id="Phobius"/>
    </source>
</evidence>
<comment type="caution">
    <text evidence="5">The sequence shown here is derived from an EMBL/GenBank/DDBJ whole genome shotgun (WGS) entry which is preliminary data.</text>
</comment>
<dbReference type="SMART" id="SM00642">
    <property type="entry name" value="Aamy"/>
    <property type="match status" value="1"/>
</dbReference>
<dbReference type="InterPro" id="IPR013780">
    <property type="entry name" value="Glyco_hydro_b"/>
</dbReference>
<feature type="compositionally biased region" description="Basic and acidic residues" evidence="2">
    <location>
        <begin position="45"/>
        <end position="56"/>
    </location>
</feature>
<dbReference type="Gene3D" id="3.20.20.80">
    <property type="entry name" value="Glycosidases"/>
    <property type="match status" value="1"/>
</dbReference>
<dbReference type="Pfam" id="PF00128">
    <property type="entry name" value="Alpha-amylase"/>
    <property type="match status" value="1"/>
</dbReference>
<accession>A0AAN9ASS8</accession>
<dbReference type="EMBL" id="JBAMIC010000021">
    <property type="protein sequence ID" value="KAK7092497.1"/>
    <property type="molecule type" value="Genomic_DNA"/>
</dbReference>
<evidence type="ECO:0000259" key="4">
    <source>
        <dbReference type="SMART" id="SM00642"/>
    </source>
</evidence>
<dbReference type="PANTHER" id="PTHR10357">
    <property type="entry name" value="ALPHA-AMYLASE FAMILY MEMBER"/>
    <property type="match status" value="1"/>
</dbReference>
<dbReference type="InterPro" id="IPR031984">
    <property type="entry name" value="SLC3A2_N"/>
</dbReference>
<feature type="region of interest" description="Disordered" evidence="2">
    <location>
        <begin position="1"/>
        <end position="56"/>
    </location>
</feature>
<feature type="transmembrane region" description="Helical" evidence="3">
    <location>
        <begin position="71"/>
        <end position="97"/>
    </location>
</feature>